<dbReference type="EMBL" id="JBHSOD010000035">
    <property type="protein sequence ID" value="MFC5888133.1"/>
    <property type="molecule type" value="Genomic_DNA"/>
</dbReference>
<evidence type="ECO:0000313" key="1">
    <source>
        <dbReference type="EMBL" id="MFC5888133.1"/>
    </source>
</evidence>
<name>A0ABW1F2R3_9ACTN</name>
<dbReference type="RefSeq" id="WP_345329156.1">
    <property type="nucleotide sequence ID" value="NZ_BAAAVH010000069.1"/>
</dbReference>
<proteinExistence type="predicted"/>
<reference evidence="2" key="1">
    <citation type="journal article" date="2019" name="Int. J. Syst. Evol. Microbiol.">
        <title>The Global Catalogue of Microorganisms (GCM) 10K type strain sequencing project: providing services to taxonomists for standard genome sequencing and annotation.</title>
        <authorList>
            <consortium name="The Broad Institute Genomics Platform"/>
            <consortium name="The Broad Institute Genome Sequencing Center for Infectious Disease"/>
            <person name="Wu L."/>
            <person name="Ma J."/>
        </authorList>
    </citation>
    <scope>NUCLEOTIDE SEQUENCE [LARGE SCALE GENOMIC DNA]</scope>
    <source>
        <strain evidence="2">CGMCC 4.1469</strain>
    </source>
</reference>
<dbReference type="Proteomes" id="UP001596067">
    <property type="component" value="Unassembled WGS sequence"/>
</dbReference>
<organism evidence="1 2">
    <name type="scientific">Kitasatospora aburaviensis</name>
    <dbReference type="NCBI Taxonomy" id="67265"/>
    <lineage>
        <taxon>Bacteria</taxon>
        <taxon>Bacillati</taxon>
        <taxon>Actinomycetota</taxon>
        <taxon>Actinomycetes</taxon>
        <taxon>Kitasatosporales</taxon>
        <taxon>Streptomycetaceae</taxon>
        <taxon>Kitasatospora</taxon>
    </lineage>
</organism>
<sequence>MEGSGTTGNRYRLPIEAGRAHLVRAELRGRDDLRDAAVHVDIHFPGVPYPNTWDHPGFWCAVARAPGSAPPPKPRPGR</sequence>
<evidence type="ECO:0000313" key="2">
    <source>
        <dbReference type="Proteomes" id="UP001596067"/>
    </source>
</evidence>
<protein>
    <submittedName>
        <fullName evidence="1">Uncharacterized protein</fullName>
    </submittedName>
</protein>
<gene>
    <name evidence="1" type="ORF">ACFP0N_24520</name>
</gene>
<keyword evidence="2" id="KW-1185">Reference proteome</keyword>
<comment type="caution">
    <text evidence="1">The sequence shown here is derived from an EMBL/GenBank/DDBJ whole genome shotgun (WGS) entry which is preliminary data.</text>
</comment>
<accession>A0ABW1F2R3</accession>